<dbReference type="EMBL" id="LS483254">
    <property type="protein sequence ID" value="SQD92278.1"/>
    <property type="molecule type" value="Genomic_DNA"/>
</dbReference>
<dbReference type="InterPro" id="IPR036259">
    <property type="entry name" value="MFS_trans_sf"/>
</dbReference>
<accession>A0A2X3KUJ5</accession>
<comment type="subcellular location">
    <subcellularLocation>
        <location evidence="1">Cell membrane</location>
        <topology evidence="1">Multi-pass membrane protein</topology>
    </subcellularLocation>
</comment>
<sequence length="389" mass="41243">MRPPFTGWDLLRRHRDLRFLFLSNTLWSSGAMLYSFVWPNYVRDLGGTEREIGLLSSLMFATVAVTLLPGGWLADRVERRALMVVTWGLAAFAPLLYAFARSWHSLIPGAILYNIFLGWPAMEAYIADSVPPEALARAFTLTGAGFSMGAILSPLLGGWLLPIIGMRGLFFMAFALFLLSTAVLALLAPSHPRPRPAGPAVPRGQRREIAWWTALSIVAALGSAALRPFLAPYLEDAVGWARSWILASSSLIAAGEIILAPVLGRISDRDGRHGLGRGLLLTAGGACLLLGGPWAVVPALLLLGGDRVTGSLFRSAIGRWGGARRGVVFGGTLVLVNAAQAVGPLAGARLYALRPDGPLLLGAGLYALAGIAVGLWRGRGVPAAGGTLR</sequence>
<dbReference type="Pfam" id="PF07690">
    <property type="entry name" value="MFS_1"/>
    <property type="match status" value="1"/>
</dbReference>
<feature type="transmembrane region" description="Helical" evidence="7">
    <location>
        <begin position="81"/>
        <end position="100"/>
    </location>
</feature>
<gene>
    <name evidence="9" type="ORF">BARAN1_0253</name>
</gene>
<evidence type="ECO:0000313" key="9">
    <source>
        <dbReference type="EMBL" id="SQD92278.1"/>
    </source>
</evidence>
<organism evidence="9 10">
    <name type="scientific">Candidatus Bipolaricaulis anaerobius</name>
    <dbReference type="NCBI Taxonomy" id="2026885"/>
    <lineage>
        <taxon>Bacteria</taxon>
        <taxon>Candidatus Bipolaricaulota</taxon>
        <taxon>Candidatus Bipolaricaulia</taxon>
        <taxon>Candidatus Bipolaricaulales</taxon>
        <taxon>Candidatus Bipolaricaulaceae</taxon>
        <taxon>Candidatus Bipolaricaulis</taxon>
    </lineage>
</organism>
<keyword evidence="10" id="KW-1185">Reference proteome</keyword>
<dbReference type="InterPro" id="IPR020846">
    <property type="entry name" value="MFS_dom"/>
</dbReference>
<feature type="transmembrane region" description="Helical" evidence="7">
    <location>
        <begin position="323"/>
        <end position="346"/>
    </location>
</feature>
<evidence type="ECO:0000256" key="4">
    <source>
        <dbReference type="ARBA" id="ARBA00022692"/>
    </source>
</evidence>
<dbReference type="SUPFAM" id="SSF103473">
    <property type="entry name" value="MFS general substrate transporter"/>
    <property type="match status" value="1"/>
</dbReference>
<dbReference type="InterPro" id="IPR001958">
    <property type="entry name" value="Tet-R_TetA/multi-R_MdtG-like"/>
</dbReference>
<keyword evidence="6 7" id="KW-0472">Membrane</keyword>
<dbReference type="Proteomes" id="UP000249818">
    <property type="component" value="Chromosome BARAN1"/>
</dbReference>
<evidence type="ECO:0000256" key="7">
    <source>
        <dbReference type="SAM" id="Phobius"/>
    </source>
</evidence>
<evidence type="ECO:0000256" key="1">
    <source>
        <dbReference type="ARBA" id="ARBA00004651"/>
    </source>
</evidence>
<feature type="transmembrane region" description="Helical" evidence="7">
    <location>
        <begin position="243"/>
        <end position="266"/>
    </location>
</feature>
<dbReference type="RefSeq" id="WP_157959363.1">
    <property type="nucleotide sequence ID" value="NZ_LS483254.1"/>
</dbReference>
<evidence type="ECO:0000313" key="10">
    <source>
        <dbReference type="Proteomes" id="UP000249818"/>
    </source>
</evidence>
<name>A0A2X3KUJ5_9BACT</name>
<proteinExistence type="predicted"/>
<feature type="transmembrane region" description="Helical" evidence="7">
    <location>
        <begin position="209"/>
        <end position="231"/>
    </location>
</feature>
<dbReference type="PANTHER" id="PTHR23517:SF3">
    <property type="entry name" value="INTEGRAL MEMBRANE TRANSPORT PROTEIN"/>
    <property type="match status" value="1"/>
</dbReference>
<dbReference type="OrthoDB" id="9763297at2"/>
<feature type="transmembrane region" description="Helical" evidence="7">
    <location>
        <begin position="168"/>
        <end position="188"/>
    </location>
</feature>
<dbReference type="Gene3D" id="1.20.1250.20">
    <property type="entry name" value="MFS general substrate transporter like domains"/>
    <property type="match status" value="2"/>
</dbReference>
<dbReference type="PROSITE" id="PS50850">
    <property type="entry name" value="MFS"/>
    <property type="match status" value="1"/>
</dbReference>
<keyword evidence="4 7" id="KW-0812">Transmembrane</keyword>
<dbReference type="KEGG" id="bana:BARAN1_0253"/>
<dbReference type="GO" id="GO:0022857">
    <property type="term" value="F:transmembrane transporter activity"/>
    <property type="evidence" value="ECO:0007669"/>
    <property type="project" value="InterPro"/>
</dbReference>
<feature type="transmembrane region" description="Helical" evidence="7">
    <location>
        <begin position="278"/>
        <end position="303"/>
    </location>
</feature>
<feature type="transmembrane region" description="Helical" evidence="7">
    <location>
        <begin position="53"/>
        <end position="74"/>
    </location>
</feature>
<dbReference type="GO" id="GO:0005886">
    <property type="term" value="C:plasma membrane"/>
    <property type="evidence" value="ECO:0007669"/>
    <property type="project" value="UniProtKB-SubCell"/>
</dbReference>
<evidence type="ECO:0000256" key="2">
    <source>
        <dbReference type="ARBA" id="ARBA00022448"/>
    </source>
</evidence>
<evidence type="ECO:0000256" key="5">
    <source>
        <dbReference type="ARBA" id="ARBA00022989"/>
    </source>
</evidence>
<evidence type="ECO:0000256" key="6">
    <source>
        <dbReference type="ARBA" id="ARBA00023136"/>
    </source>
</evidence>
<dbReference type="InterPro" id="IPR050171">
    <property type="entry name" value="MFS_Transporters"/>
</dbReference>
<dbReference type="PRINTS" id="PR01035">
    <property type="entry name" value="TCRTETA"/>
</dbReference>
<evidence type="ECO:0000256" key="3">
    <source>
        <dbReference type="ARBA" id="ARBA00022475"/>
    </source>
</evidence>
<keyword evidence="5 7" id="KW-1133">Transmembrane helix</keyword>
<keyword evidence="2" id="KW-0813">Transport</keyword>
<feature type="transmembrane region" description="Helical" evidence="7">
    <location>
        <begin position="358"/>
        <end position="376"/>
    </location>
</feature>
<dbReference type="PANTHER" id="PTHR23517">
    <property type="entry name" value="RESISTANCE PROTEIN MDTM, PUTATIVE-RELATED-RELATED"/>
    <property type="match status" value="1"/>
</dbReference>
<protein>
    <recommendedName>
        <fullName evidence="8">Major facilitator superfamily (MFS) profile domain-containing protein</fullName>
    </recommendedName>
</protein>
<feature type="transmembrane region" description="Helical" evidence="7">
    <location>
        <begin position="21"/>
        <end position="41"/>
    </location>
</feature>
<evidence type="ECO:0000259" key="8">
    <source>
        <dbReference type="PROSITE" id="PS50850"/>
    </source>
</evidence>
<dbReference type="InterPro" id="IPR011701">
    <property type="entry name" value="MFS"/>
</dbReference>
<feature type="transmembrane region" description="Helical" evidence="7">
    <location>
        <begin position="138"/>
        <end position="162"/>
    </location>
</feature>
<keyword evidence="3" id="KW-1003">Cell membrane</keyword>
<dbReference type="AlphaFoldDB" id="A0A2X3KUJ5"/>
<feature type="domain" description="Major facilitator superfamily (MFS) profile" evidence="8">
    <location>
        <begin position="16"/>
        <end position="389"/>
    </location>
</feature>
<reference evidence="10" key="1">
    <citation type="submission" date="2018-05" db="EMBL/GenBank/DDBJ databases">
        <authorList>
            <person name="Hao L."/>
        </authorList>
    </citation>
    <scope>NUCLEOTIDE SEQUENCE [LARGE SCALE GENOMIC DNA]</scope>
</reference>